<evidence type="ECO:0000313" key="2">
    <source>
        <dbReference type="EMBL" id="JAD78730.1"/>
    </source>
</evidence>
<keyword evidence="1" id="KW-1133">Transmembrane helix</keyword>
<dbReference type="EMBL" id="GBRH01219165">
    <property type="protein sequence ID" value="JAD78730.1"/>
    <property type="molecule type" value="Transcribed_RNA"/>
</dbReference>
<reference evidence="2" key="1">
    <citation type="submission" date="2014-09" db="EMBL/GenBank/DDBJ databases">
        <authorList>
            <person name="Magalhaes I.L.F."/>
            <person name="Oliveira U."/>
            <person name="Santos F.R."/>
            <person name="Vidigal T.H.D.A."/>
            <person name="Brescovit A.D."/>
            <person name="Santos A.J."/>
        </authorList>
    </citation>
    <scope>NUCLEOTIDE SEQUENCE</scope>
    <source>
        <tissue evidence="2">Shoot tissue taken approximately 20 cm above the soil surface</tissue>
    </source>
</reference>
<proteinExistence type="predicted"/>
<organism evidence="2">
    <name type="scientific">Arundo donax</name>
    <name type="common">Giant reed</name>
    <name type="synonym">Donax arundinaceus</name>
    <dbReference type="NCBI Taxonomy" id="35708"/>
    <lineage>
        <taxon>Eukaryota</taxon>
        <taxon>Viridiplantae</taxon>
        <taxon>Streptophyta</taxon>
        <taxon>Embryophyta</taxon>
        <taxon>Tracheophyta</taxon>
        <taxon>Spermatophyta</taxon>
        <taxon>Magnoliopsida</taxon>
        <taxon>Liliopsida</taxon>
        <taxon>Poales</taxon>
        <taxon>Poaceae</taxon>
        <taxon>PACMAD clade</taxon>
        <taxon>Arundinoideae</taxon>
        <taxon>Arundineae</taxon>
        <taxon>Arundo</taxon>
    </lineage>
</organism>
<sequence>MLAVNANNQQQLPQFQSSSILELWIFLLLELLFLLLSYFCASRRDLDRKKSQLSMKEILKIKYVLLLLNILLWLIRLLLFQDYFYRHDLY</sequence>
<dbReference type="AlphaFoldDB" id="A0A0A9CZC5"/>
<feature type="transmembrane region" description="Helical" evidence="1">
    <location>
        <begin position="61"/>
        <end position="80"/>
    </location>
</feature>
<name>A0A0A9CZC5_ARUDO</name>
<reference evidence="2" key="2">
    <citation type="journal article" date="2015" name="Data Brief">
        <title>Shoot transcriptome of the giant reed, Arundo donax.</title>
        <authorList>
            <person name="Barrero R.A."/>
            <person name="Guerrero F.D."/>
            <person name="Moolhuijzen P."/>
            <person name="Goolsby J.A."/>
            <person name="Tidwell J."/>
            <person name="Bellgard S.E."/>
            <person name="Bellgard M.I."/>
        </authorList>
    </citation>
    <scope>NUCLEOTIDE SEQUENCE</scope>
    <source>
        <tissue evidence="2">Shoot tissue taken approximately 20 cm above the soil surface</tissue>
    </source>
</reference>
<evidence type="ECO:0000256" key="1">
    <source>
        <dbReference type="SAM" id="Phobius"/>
    </source>
</evidence>
<keyword evidence="1" id="KW-0812">Transmembrane</keyword>
<accession>A0A0A9CZC5</accession>
<keyword evidence="1" id="KW-0472">Membrane</keyword>
<feature type="transmembrane region" description="Helical" evidence="1">
    <location>
        <begin position="20"/>
        <end position="41"/>
    </location>
</feature>
<protein>
    <submittedName>
        <fullName evidence="2">Uncharacterized protein</fullName>
    </submittedName>
</protein>